<accession>A0A7J7IWG6</accession>
<comment type="caution">
    <text evidence="7">The sequence shown here is derived from an EMBL/GenBank/DDBJ whole genome shotgun (WGS) entry which is preliminary data.</text>
</comment>
<sequence length="207" mass="23286">MASGSPLKPNKSGPTHNVKLSKLLSYILRHGAEKEGLHMLPSGYVKVEDLLKHPKFKGYNLDNIRLVVQNNSKQRFQLNEDGAEALIRANQGHSIDVPDLELTKLEPGEIEFAIHGTYEKCVSSIKEKGLSRMRRQHIHMVVDELQPGKVVSGARQSCDYVVRINVAKAQKDGLEFFKSKNNVILCPGDENGVILPKYFYSIHPRIF</sequence>
<name>A0A7J7IWG6_BUGNE</name>
<dbReference type="PANTHER" id="PTHR12684">
    <property type="entry name" value="PUTATIVE PHOSPHOTRANSFERASE"/>
    <property type="match status" value="1"/>
</dbReference>
<dbReference type="InterPro" id="IPR042080">
    <property type="entry name" value="RNA_2'-PTrans_N"/>
</dbReference>
<dbReference type="GO" id="GO:0006388">
    <property type="term" value="P:tRNA splicing, via endonucleolytic cleavage and ligation"/>
    <property type="evidence" value="ECO:0007669"/>
    <property type="project" value="TreeGrafter"/>
</dbReference>
<comment type="similarity">
    <text evidence="2">Belongs to the KptA/TPT1 family.</text>
</comment>
<gene>
    <name evidence="7" type="ORF">EB796_023443</name>
</gene>
<proteinExistence type="inferred from homology"/>
<keyword evidence="8" id="KW-1185">Reference proteome</keyword>
<dbReference type="Gene3D" id="3.20.170.30">
    <property type="match status" value="1"/>
</dbReference>
<reference evidence="7" key="1">
    <citation type="submission" date="2020-06" db="EMBL/GenBank/DDBJ databases">
        <title>Draft genome of Bugula neritina, a colonial animal packing powerful symbionts and potential medicines.</title>
        <authorList>
            <person name="Rayko M."/>
        </authorList>
    </citation>
    <scope>NUCLEOTIDE SEQUENCE [LARGE SCALE GENOMIC DNA]</scope>
    <source>
        <strain evidence="7">Kwan_BN1</strain>
    </source>
</reference>
<dbReference type="EMBL" id="VXIV02003326">
    <property type="protein sequence ID" value="KAF6018252.1"/>
    <property type="molecule type" value="Genomic_DNA"/>
</dbReference>
<dbReference type="PANTHER" id="PTHR12684:SF2">
    <property type="entry name" value="TRNA 2'-PHOSPHOTRANSFERASE 1"/>
    <property type="match status" value="1"/>
</dbReference>
<keyword evidence="5" id="KW-0520">NAD</keyword>
<evidence type="ECO:0000313" key="7">
    <source>
        <dbReference type="EMBL" id="KAF6018252.1"/>
    </source>
</evidence>
<dbReference type="Proteomes" id="UP000593567">
    <property type="component" value="Unassembled WGS sequence"/>
</dbReference>
<evidence type="ECO:0000256" key="1">
    <source>
        <dbReference type="ARBA" id="ARBA00003343"/>
    </source>
</evidence>
<evidence type="ECO:0000256" key="6">
    <source>
        <dbReference type="ARBA" id="ARBA00047949"/>
    </source>
</evidence>
<protein>
    <recommendedName>
        <fullName evidence="3">2'-phosphotransferase</fullName>
        <ecNumber evidence="3">2.7.1.160</ecNumber>
    </recommendedName>
</protein>
<comment type="function">
    <text evidence="1">Catalyzes the last step of tRNA splicing, the transfer of the splice junction 2'-phosphate from ligated tRNA to NAD to produce ADP-ribose 1''-2'' cyclic phosphate.</text>
</comment>
<dbReference type="OrthoDB" id="419694at2759"/>
<keyword evidence="4" id="KW-0808">Transferase</keyword>
<comment type="catalytic activity">
    <reaction evidence="6">
        <text>2'-phospho-[ligated tRNA] + NAD(+) = mature tRNA + ADP-alpha-D-ribose 1'',2''-cyclic phosphate + nicotinamide</text>
        <dbReference type="Rhea" id="RHEA:23324"/>
        <dbReference type="Rhea" id="RHEA-COMP:11106"/>
        <dbReference type="Rhea" id="RHEA-COMP:11107"/>
        <dbReference type="ChEBI" id="CHEBI:17154"/>
        <dbReference type="ChEBI" id="CHEBI:57540"/>
        <dbReference type="ChEBI" id="CHEBI:76596"/>
        <dbReference type="ChEBI" id="CHEBI:82883"/>
        <dbReference type="ChEBI" id="CHEBI:85027"/>
        <dbReference type="EC" id="2.7.1.160"/>
    </reaction>
</comment>
<dbReference type="AlphaFoldDB" id="A0A7J7IWG6"/>
<evidence type="ECO:0000256" key="4">
    <source>
        <dbReference type="ARBA" id="ARBA00022679"/>
    </source>
</evidence>
<dbReference type="GO" id="GO:0000215">
    <property type="term" value="F:tRNA 2'-phosphotransferase activity"/>
    <property type="evidence" value="ECO:0007669"/>
    <property type="project" value="UniProtKB-EC"/>
</dbReference>
<dbReference type="Gene3D" id="1.10.10.970">
    <property type="entry name" value="RNA 2'-phosphotransferase, Tpt1/KptA family, N-terminal domain"/>
    <property type="match status" value="1"/>
</dbReference>
<dbReference type="InterPro" id="IPR042081">
    <property type="entry name" value="RNA_2'-PTrans_C"/>
</dbReference>
<evidence type="ECO:0000256" key="5">
    <source>
        <dbReference type="ARBA" id="ARBA00023027"/>
    </source>
</evidence>
<dbReference type="SUPFAM" id="SSF56399">
    <property type="entry name" value="ADP-ribosylation"/>
    <property type="match status" value="1"/>
</dbReference>
<evidence type="ECO:0000313" key="8">
    <source>
        <dbReference type="Proteomes" id="UP000593567"/>
    </source>
</evidence>
<dbReference type="EC" id="2.7.1.160" evidence="3"/>
<evidence type="ECO:0000256" key="2">
    <source>
        <dbReference type="ARBA" id="ARBA00009836"/>
    </source>
</evidence>
<dbReference type="InterPro" id="IPR002745">
    <property type="entry name" value="Ptrans_KptA/Tpt1"/>
</dbReference>
<organism evidence="7 8">
    <name type="scientific">Bugula neritina</name>
    <name type="common">Brown bryozoan</name>
    <name type="synonym">Sertularia neritina</name>
    <dbReference type="NCBI Taxonomy" id="10212"/>
    <lineage>
        <taxon>Eukaryota</taxon>
        <taxon>Metazoa</taxon>
        <taxon>Spiralia</taxon>
        <taxon>Lophotrochozoa</taxon>
        <taxon>Bryozoa</taxon>
        <taxon>Gymnolaemata</taxon>
        <taxon>Cheilostomatida</taxon>
        <taxon>Flustrina</taxon>
        <taxon>Buguloidea</taxon>
        <taxon>Bugulidae</taxon>
        <taxon>Bugula</taxon>
    </lineage>
</organism>
<dbReference type="Pfam" id="PF01885">
    <property type="entry name" value="PTS_2-RNA"/>
    <property type="match status" value="1"/>
</dbReference>
<evidence type="ECO:0000256" key="3">
    <source>
        <dbReference type="ARBA" id="ARBA00012007"/>
    </source>
</evidence>